<dbReference type="PROSITE" id="PS00217">
    <property type="entry name" value="SUGAR_TRANSPORT_2"/>
    <property type="match status" value="1"/>
</dbReference>
<keyword evidence="8" id="KW-1185">Reference proteome</keyword>
<dbReference type="InterPro" id="IPR005828">
    <property type="entry name" value="MFS_sugar_transport-like"/>
</dbReference>
<name>A0A8B7NCD1_HYAAZ</name>
<dbReference type="InterPro" id="IPR005829">
    <property type="entry name" value="Sugar_transporter_CS"/>
</dbReference>
<dbReference type="AlphaFoldDB" id="A0A8B7NCD1"/>
<evidence type="ECO:0000256" key="1">
    <source>
        <dbReference type="ARBA" id="ARBA00004141"/>
    </source>
</evidence>
<feature type="region of interest" description="Disordered" evidence="5">
    <location>
        <begin position="1"/>
        <end position="24"/>
    </location>
</feature>
<proteinExistence type="predicted"/>
<dbReference type="InterPro" id="IPR036259">
    <property type="entry name" value="MFS_trans_sf"/>
</dbReference>
<evidence type="ECO:0000256" key="4">
    <source>
        <dbReference type="ARBA" id="ARBA00023136"/>
    </source>
</evidence>
<feature type="domain" description="Major facilitator superfamily (MFS) profile" evidence="7">
    <location>
        <begin position="1"/>
        <end position="219"/>
    </location>
</feature>
<evidence type="ECO:0000256" key="5">
    <source>
        <dbReference type="SAM" id="MobiDB-lite"/>
    </source>
</evidence>
<dbReference type="GO" id="GO:0016020">
    <property type="term" value="C:membrane"/>
    <property type="evidence" value="ECO:0007669"/>
    <property type="project" value="UniProtKB-SubCell"/>
</dbReference>
<keyword evidence="3 6" id="KW-1133">Transmembrane helix</keyword>
<dbReference type="Proteomes" id="UP000694843">
    <property type="component" value="Unplaced"/>
</dbReference>
<keyword evidence="4 6" id="KW-0472">Membrane</keyword>
<dbReference type="SUPFAM" id="SSF103473">
    <property type="entry name" value="MFS general substrate transporter"/>
    <property type="match status" value="1"/>
</dbReference>
<dbReference type="GO" id="GO:0022857">
    <property type="term" value="F:transmembrane transporter activity"/>
    <property type="evidence" value="ECO:0007669"/>
    <property type="project" value="InterPro"/>
</dbReference>
<evidence type="ECO:0000256" key="2">
    <source>
        <dbReference type="ARBA" id="ARBA00022692"/>
    </source>
</evidence>
<protein>
    <submittedName>
        <fullName evidence="9">Facilitated trehalose transporter Tret1-like</fullName>
    </submittedName>
</protein>
<dbReference type="InterPro" id="IPR050549">
    <property type="entry name" value="MFS_Trehalose_Transporter"/>
</dbReference>
<organism evidence="8 9">
    <name type="scientific">Hyalella azteca</name>
    <name type="common">Amphipod</name>
    <dbReference type="NCBI Taxonomy" id="294128"/>
    <lineage>
        <taxon>Eukaryota</taxon>
        <taxon>Metazoa</taxon>
        <taxon>Ecdysozoa</taxon>
        <taxon>Arthropoda</taxon>
        <taxon>Crustacea</taxon>
        <taxon>Multicrustacea</taxon>
        <taxon>Malacostraca</taxon>
        <taxon>Eumalacostraca</taxon>
        <taxon>Peracarida</taxon>
        <taxon>Amphipoda</taxon>
        <taxon>Senticaudata</taxon>
        <taxon>Talitrida</taxon>
        <taxon>Talitroidea</taxon>
        <taxon>Hyalellidae</taxon>
        <taxon>Hyalella</taxon>
    </lineage>
</organism>
<dbReference type="PROSITE" id="PS50850">
    <property type="entry name" value="MFS"/>
    <property type="match status" value="1"/>
</dbReference>
<sequence length="219" mass="23156">MVMDSQPTSARSPMVMDSQPTSARSPMVMDNQQALARAVVVMDSEELSWFMSAYAMGALVGGLGGGTLMDAAGRRGALLASAVPSLVGWLLTGLGTNVPMLALGRGMTGLFIGLSSAAGCAYIGEIASRDIRGRLGSFYELALAMGILLSILVGAFTTWQRLALICTCPTLLYAVLIYCCKESPAYLLLKGRETEARAALQHFRGPVVNLLLFCQVHSS</sequence>
<evidence type="ECO:0000256" key="6">
    <source>
        <dbReference type="SAM" id="Phobius"/>
    </source>
</evidence>
<keyword evidence="2 6" id="KW-0812">Transmembrane</keyword>
<reference evidence="9" key="1">
    <citation type="submission" date="2025-08" db="UniProtKB">
        <authorList>
            <consortium name="RefSeq"/>
        </authorList>
    </citation>
    <scope>IDENTIFICATION</scope>
    <source>
        <tissue evidence="9">Whole organism</tissue>
    </source>
</reference>
<feature type="transmembrane region" description="Helical" evidence="6">
    <location>
        <begin position="76"/>
        <end position="96"/>
    </location>
</feature>
<accession>A0A8B7NCD1</accession>
<comment type="subcellular location">
    <subcellularLocation>
        <location evidence="1">Membrane</location>
        <topology evidence="1">Multi-pass membrane protein</topology>
    </subcellularLocation>
</comment>
<dbReference type="OMA" id="ACISCAG"/>
<feature type="transmembrane region" description="Helical" evidence="6">
    <location>
        <begin position="102"/>
        <end position="124"/>
    </location>
</feature>
<dbReference type="Gene3D" id="1.20.1250.20">
    <property type="entry name" value="MFS general substrate transporter like domains"/>
    <property type="match status" value="1"/>
</dbReference>
<gene>
    <name evidence="9" type="primary">LOC108668521</name>
</gene>
<feature type="transmembrane region" description="Helical" evidence="6">
    <location>
        <begin position="49"/>
        <end position="69"/>
    </location>
</feature>
<dbReference type="InterPro" id="IPR020846">
    <property type="entry name" value="MFS_dom"/>
</dbReference>
<feature type="compositionally biased region" description="Polar residues" evidence="5">
    <location>
        <begin position="1"/>
        <end position="11"/>
    </location>
</feature>
<dbReference type="PANTHER" id="PTHR48021:SF1">
    <property type="entry name" value="GH07001P-RELATED"/>
    <property type="match status" value="1"/>
</dbReference>
<dbReference type="GeneID" id="108668521"/>
<dbReference type="PANTHER" id="PTHR48021">
    <property type="match status" value="1"/>
</dbReference>
<dbReference type="RefSeq" id="XP_018011244.2">
    <property type="nucleotide sequence ID" value="XM_018155755.2"/>
</dbReference>
<evidence type="ECO:0000256" key="3">
    <source>
        <dbReference type="ARBA" id="ARBA00022989"/>
    </source>
</evidence>
<dbReference type="KEGG" id="hazt:108668521"/>
<evidence type="ECO:0000313" key="9">
    <source>
        <dbReference type="RefSeq" id="XP_018011244.2"/>
    </source>
</evidence>
<evidence type="ECO:0000259" key="7">
    <source>
        <dbReference type="PROSITE" id="PS50850"/>
    </source>
</evidence>
<dbReference type="Pfam" id="PF00083">
    <property type="entry name" value="Sugar_tr"/>
    <property type="match status" value="1"/>
</dbReference>
<evidence type="ECO:0000313" key="8">
    <source>
        <dbReference type="Proteomes" id="UP000694843"/>
    </source>
</evidence>
<dbReference type="PROSITE" id="PS00216">
    <property type="entry name" value="SUGAR_TRANSPORT_1"/>
    <property type="match status" value="1"/>
</dbReference>
<feature type="transmembrane region" description="Helical" evidence="6">
    <location>
        <begin position="136"/>
        <end position="156"/>
    </location>
</feature>
<dbReference type="OrthoDB" id="6380205at2759"/>